<evidence type="ECO:0000256" key="2">
    <source>
        <dbReference type="SAM" id="SignalP"/>
    </source>
</evidence>
<keyword evidence="4" id="KW-1185">Reference proteome</keyword>
<dbReference type="STRING" id="1116472.MGMO_26c00170"/>
<gene>
    <name evidence="3" type="ORF">MGMO_26c00170</name>
</gene>
<dbReference type="eggNOG" id="ENOG50309XP">
    <property type="taxonomic scope" value="Bacteria"/>
</dbReference>
<sequence>MKRDTLLRSLTLIAVALGSVEALAYSDDKEKEICRHPKVQEFTLPEYGDANKKEVAPEAEFTFVVSGWASPKKFKLDGKGIDIPFAVQSTETYHKVKAKLPAALTGHLVRINARIPAVLGCYSTVGWLIKVADKAAPVEAPKPAETIAPTSSATGAASAVQNAARSSSNATQAPEKVEPVQNIQDVK</sequence>
<dbReference type="Proteomes" id="UP000017842">
    <property type="component" value="Unassembled WGS sequence"/>
</dbReference>
<feature type="signal peptide" evidence="2">
    <location>
        <begin position="1"/>
        <end position="24"/>
    </location>
</feature>
<name>V5BJ17_9GAMM</name>
<accession>V5BJ17</accession>
<protein>
    <submittedName>
        <fullName evidence="3">Uncharacterized protein</fullName>
    </submittedName>
</protein>
<feature type="compositionally biased region" description="Low complexity" evidence="1">
    <location>
        <begin position="139"/>
        <end position="159"/>
    </location>
</feature>
<keyword evidence="2" id="KW-0732">Signal</keyword>
<feature type="region of interest" description="Disordered" evidence="1">
    <location>
        <begin position="139"/>
        <end position="187"/>
    </location>
</feature>
<proteinExistence type="predicted"/>
<organism evidence="3 4">
    <name type="scientific">Methyloglobulus morosus KoM1</name>
    <dbReference type="NCBI Taxonomy" id="1116472"/>
    <lineage>
        <taxon>Bacteria</taxon>
        <taxon>Pseudomonadati</taxon>
        <taxon>Pseudomonadota</taxon>
        <taxon>Gammaproteobacteria</taxon>
        <taxon>Methylococcales</taxon>
        <taxon>Methylococcaceae</taxon>
        <taxon>Methyloglobulus</taxon>
    </lineage>
</organism>
<comment type="caution">
    <text evidence="3">The sequence shown here is derived from an EMBL/GenBank/DDBJ whole genome shotgun (WGS) entry which is preliminary data.</text>
</comment>
<feature type="compositionally biased region" description="Polar residues" evidence="1">
    <location>
        <begin position="160"/>
        <end position="172"/>
    </location>
</feature>
<evidence type="ECO:0000313" key="3">
    <source>
        <dbReference type="EMBL" id="ESS73305.1"/>
    </source>
</evidence>
<feature type="chain" id="PRO_5004731380" evidence="2">
    <location>
        <begin position="25"/>
        <end position="187"/>
    </location>
</feature>
<dbReference type="EMBL" id="AYLO01000026">
    <property type="protein sequence ID" value="ESS73305.1"/>
    <property type="molecule type" value="Genomic_DNA"/>
</dbReference>
<dbReference type="AlphaFoldDB" id="V5BJ17"/>
<evidence type="ECO:0000256" key="1">
    <source>
        <dbReference type="SAM" id="MobiDB-lite"/>
    </source>
</evidence>
<evidence type="ECO:0000313" key="4">
    <source>
        <dbReference type="Proteomes" id="UP000017842"/>
    </source>
</evidence>
<reference evidence="3 4" key="1">
    <citation type="journal article" date="2013" name="Genome Announc.">
        <title>Draft Genome Sequence of the Methanotrophic Gammaproteobacterium Methyloglobulus morosus DSM 22980 Strain KoM1.</title>
        <authorList>
            <person name="Poehlein A."/>
            <person name="Deutzmann J.S."/>
            <person name="Daniel R."/>
            <person name="Simeonova D.D."/>
        </authorList>
    </citation>
    <scope>NUCLEOTIDE SEQUENCE [LARGE SCALE GENOMIC DNA]</scope>
    <source>
        <strain evidence="3 4">KoM1</strain>
    </source>
</reference>